<dbReference type="InterPro" id="IPR003615">
    <property type="entry name" value="HNH_nuc"/>
</dbReference>
<comment type="caution">
    <text evidence="2">The sequence shown here is derived from an EMBL/GenBank/DDBJ whole genome shotgun (WGS) entry which is preliminary data.</text>
</comment>
<organism evidence="2 3">
    <name type="scientific">Segatella oulorum F0390</name>
    <dbReference type="NCBI Taxonomy" id="702438"/>
    <lineage>
        <taxon>Bacteria</taxon>
        <taxon>Pseudomonadati</taxon>
        <taxon>Bacteroidota</taxon>
        <taxon>Bacteroidia</taxon>
        <taxon>Bacteroidales</taxon>
        <taxon>Prevotellaceae</taxon>
        <taxon>Segatella</taxon>
    </lineage>
</organism>
<sequence length="103" mass="12408">MPIKPENRLRYPRNWKQIRTSILERAHGCCEFCGVENHTYRYNEHTGHLARIVLTIAHLDHTPEHCNPDNLRALCQRCHNRYDAEHRKETRLNNKNNIKKERI</sequence>
<dbReference type="SMART" id="SM00507">
    <property type="entry name" value="HNHc"/>
    <property type="match status" value="1"/>
</dbReference>
<dbReference type="AlphaFoldDB" id="G1WAB4"/>
<evidence type="ECO:0000259" key="1">
    <source>
        <dbReference type="SMART" id="SM00507"/>
    </source>
</evidence>
<proteinExistence type="predicted"/>
<evidence type="ECO:0000313" key="2">
    <source>
        <dbReference type="EMBL" id="EGV33523.1"/>
    </source>
</evidence>
<dbReference type="HOGENOM" id="CLU_114501_1_0_10"/>
<evidence type="ECO:0000313" key="3">
    <source>
        <dbReference type="Proteomes" id="UP000005141"/>
    </source>
</evidence>
<dbReference type="Proteomes" id="UP000005141">
    <property type="component" value="Unassembled WGS sequence"/>
</dbReference>
<name>G1WAB4_9BACT</name>
<dbReference type="EMBL" id="ADGI01000025">
    <property type="protein sequence ID" value="EGV33523.1"/>
    <property type="molecule type" value="Genomic_DNA"/>
</dbReference>
<protein>
    <recommendedName>
        <fullName evidence="1">HNH nuclease domain-containing protein</fullName>
    </recommendedName>
</protein>
<keyword evidence="3" id="KW-1185">Reference proteome</keyword>
<dbReference type="eggNOG" id="COG1403">
    <property type="taxonomic scope" value="Bacteria"/>
</dbReference>
<reference evidence="2 3" key="1">
    <citation type="submission" date="2011-07" db="EMBL/GenBank/DDBJ databases">
        <title>The Genome Sequence of Prevotella oulorum F0390.</title>
        <authorList>
            <consortium name="The Broad Institute Genome Sequencing Platform"/>
            <consortium name="The Broad Institute Genome Sequencing Center for Infectious Disease"/>
            <person name="Earl A."/>
            <person name="Ward D."/>
            <person name="Feldgarden M."/>
            <person name="Gevers D."/>
            <person name="Izard J."/>
            <person name="Ganesan A."/>
            <person name="Baranova O.V."/>
            <person name="Blanton J.M."/>
            <person name="Tanner A.C."/>
            <person name="Dewhirst F.E."/>
            <person name="Young S.K."/>
            <person name="Zeng Q."/>
            <person name="Gargeya S."/>
            <person name="Fitzgerald M."/>
            <person name="Haas B."/>
            <person name="Abouelleil A."/>
            <person name="Alvarado L."/>
            <person name="Arachchi H.M."/>
            <person name="Berlin A."/>
            <person name="Brown A."/>
            <person name="Chapman S.B."/>
            <person name="Chen Z."/>
            <person name="Dunbar C."/>
            <person name="Freedman E."/>
            <person name="Gearin G."/>
            <person name="Gellesch M."/>
            <person name="Goldberg J."/>
            <person name="Griggs A."/>
            <person name="Gujja S."/>
            <person name="Heiman D."/>
            <person name="Howarth C."/>
            <person name="Larson L."/>
            <person name="Lui A."/>
            <person name="MacDonald P.J.P."/>
            <person name="Mehta T."/>
            <person name="Montmayeur A."/>
            <person name="Murphy C."/>
            <person name="Neiman D."/>
            <person name="Pearson M."/>
            <person name="Priest M."/>
            <person name="Roberts A."/>
            <person name="Saif S."/>
            <person name="Shea T."/>
            <person name="Shenoy N."/>
            <person name="Sisk P."/>
            <person name="Stolte C."/>
            <person name="Sykes S."/>
            <person name="Wortman J."/>
            <person name="Nusbaum C."/>
            <person name="Birren B."/>
        </authorList>
    </citation>
    <scope>NUCLEOTIDE SEQUENCE [LARGE SCALE GENOMIC DNA]</scope>
    <source>
        <strain evidence="2 3">F0390</strain>
    </source>
</reference>
<feature type="domain" description="HNH nuclease" evidence="1">
    <location>
        <begin position="17"/>
        <end position="80"/>
    </location>
</feature>
<accession>G1WAB4</accession>
<gene>
    <name evidence="2" type="ORF">HMPREF9431_00759</name>
</gene>